<sequence length="125" mass="13526">MGEKDSFFINRVKSVRFAFKGAFLLLTTEASIKVQFGIGVLVTIAGFYFKISTTEWIIQTLVIATIMALEGVNTAIEAIADFIHPEHHPKIGLIKDLAAGAVFIFAVAAVIAGCIIYIPKLLALT</sequence>
<dbReference type="AlphaFoldDB" id="A0A8H2LCF1"/>
<dbReference type="PANTHER" id="PTHR34299">
    <property type="entry name" value="DIACYLGLYCEROL KINASE"/>
    <property type="match status" value="1"/>
</dbReference>
<dbReference type="GO" id="GO:0016301">
    <property type="term" value="F:kinase activity"/>
    <property type="evidence" value="ECO:0007669"/>
    <property type="project" value="UniProtKB-KW"/>
</dbReference>
<feature type="binding site" evidence="18">
    <location>
        <position position="29"/>
    </location>
    <ligand>
        <name>a divalent metal cation</name>
        <dbReference type="ChEBI" id="CHEBI:60240"/>
    </ligand>
</feature>
<keyword evidence="13" id="KW-0594">Phospholipid biosynthesis</keyword>
<dbReference type="GO" id="GO:0046872">
    <property type="term" value="F:metal ion binding"/>
    <property type="evidence" value="ECO:0007669"/>
    <property type="project" value="UniProtKB-KW"/>
</dbReference>
<evidence type="ECO:0000313" key="20">
    <source>
        <dbReference type="EMBL" id="TYB73044.1"/>
    </source>
</evidence>
<accession>A0A8H2LCF1</accession>
<proteinExistence type="inferred from homology"/>
<evidence type="ECO:0000256" key="7">
    <source>
        <dbReference type="ARBA" id="ARBA00022741"/>
    </source>
</evidence>
<comment type="similarity">
    <text evidence="2">Belongs to the bacterial diacylglycerol kinase family.</text>
</comment>
<feature type="transmembrane region" description="Helical" evidence="19">
    <location>
        <begin position="97"/>
        <end position="118"/>
    </location>
</feature>
<keyword evidence="5" id="KW-0808">Transferase</keyword>
<evidence type="ECO:0000256" key="13">
    <source>
        <dbReference type="ARBA" id="ARBA00023209"/>
    </source>
</evidence>
<feature type="binding site" evidence="17">
    <location>
        <begin position="86"/>
        <end position="88"/>
    </location>
    <ligand>
        <name>ATP</name>
        <dbReference type="ChEBI" id="CHEBI:30616"/>
    </ligand>
</feature>
<evidence type="ECO:0000256" key="14">
    <source>
        <dbReference type="ARBA" id="ARBA00023264"/>
    </source>
</evidence>
<reference evidence="20 21" key="1">
    <citation type="submission" date="2019-08" db="EMBL/GenBank/DDBJ databases">
        <title>Genomes of Antarctic Bizionia species.</title>
        <authorList>
            <person name="Bowman J.P."/>
        </authorList>
    </citation>
    <scope>NUCLEOTIDE SEQUENCE [LARGE SCALE GENOMIC DNA]</scope>
    <source>
        <strain evidence="20 21">HFD</strain>
    </source>
</reference>
<evidence type="ECO:0000256" key="17">
    <source>
        <dbReference type="PIRSR" id="PIRSR600829-3"/>
    </source>
</evidence>
<keyword evidence="8 20" id="KW-0418">Kinase</keyword>
<keyword evidence="12 19" id="KW-0472">Membrane</keyword>
<name>A0A8H2LCF1_9FLAO</name>
<comment type="cofactor">
    <cofactor evidence="18">
        <name>Mg(2+)</name>
        <dbReference type="ChEBI" id="CHEBI:18420"/>
    </cofactor>
    <text evidence="18">Mn(2+), Zn(2+), Cd(2+) and Co(2+) support activity to lesser extents.</text>
</comment>
<feature type="active site" description="Proton acceptor" evidence="15">
    <location>
        <position position="70"/>
    </location>
</feature>
<comment type="subcellular location">
    <subcellularLocation>
        <location evidence="1">Cell membrane</location>
        <topology evidence="1">Multi-pass membrane protein</topology>
    </subcellularLocation>
</comment>
<dbReference type="GO" id="GO:0005886">
    <property type="term" value="C:plasma membrane"/>
    <property type="evidence" value="ECO:0007669"/>
    <property type="project" value="UniProtKB-SubCell"/>
</dbReference>
<evidence type="ECO:0000256" key="11">
    <source>
        <dbReference type="ARBA" id="ARBA00023098"/>
    </source>
</evidence>
<evidence type="ECO:0000256" key="1">
    <source>
        <dbReference type="ARBA" id="ARBA00004651"/>
    </source>
</evidence>
<dbReference type="InterPro" id="IPR000829">
    <property type="entry name" value="DAGK"/>
</dbReference>
<evidence type="ECO:0000256" key="4">
    <source>
        <dbReference type="ARBA" id="ARBA00022516"/>
    </source>
</evidence>
<keyword evidence="14" id="KW-1208">Phospholipid metabolism</keyword>
<evidence type="ECO:0000256" key="16">
    <source>
        <dbReference type="PIRSR" id="PIRSR600829-2"/>
    </source>
</evidence>
<evidence type="ECO:0000256" key="10">
    <source>
        <dbReference type="ARBA" id="ARBA00022989"/>
    </source>
</evidence>
<keyword evidence="6 19" id="KW-0812">Transmembrane</keyword>
<keyword evidence="10 19" id="KW-1133">Transmembrane helix</keyword>
<feature type="transmembrane region" description="Helical" evidence="19">
    <location>
        <begin position="56"/>
        <end position="76"/>
    </location>
</feature>
<evidence type="ECO:0000256" key="19">
    <source>
        <dbReference type="SAM" id="Phobius"/>
    </source>
</evidence>
<dbReference type="PANTHER" id="PTHR34299:SF1">
    <property type="entry name" value="DIACYLGLYCEROL KINASE"/>
    <property type="match status" value="1"/>
</dbReference>
<evidence type="ECO:0000256" key="2">
    <source>
        <dbReference type="ARBA" id="ARBA00005967"/>
    </source>
</evidence>
<dbReference type="Pfam" id="PF01219">
    <property type="entry name" value="DAGK_prokar"/>
    <property type="match status" value="1"/>
</dbReference>
<organism evidence="20 21">
    <name type="scientific">Bizionia saleffrena</name>
    <dbReference type="NCBI Taxonomy" id="291189"/>
    <lineage>
        <taxon>Bacteria</taxon>
        <taxon>Pseudomonadati</taxon>
        <taxon>Bacteroidota</taxon>
        <taxon>Flavobacteriia</taxon>
        <taxon>Flavobacteriales</taxon>
        <taxon>Flavobacteriaceae</taxon>
        <taxon>Bizionia</taxon>
    </lineage>
</organism>
<feature type="transmembrane region" description="Helical" evidence="19">
    <location>
        <begin position="21"/>
        <end position="50"/>
    </location>
</feature>
<evidence type="ECO:0000256" key="9">
    <source>
        <dbReference type="ARBA" id="ARBA00022840"/>
    </source>
</evidence>
<dbReference type="EMBL" id="VSKM01000009">
    <property type="protein sequence ID" value="TYB73044.1"/>
    <property type="molecule type" value="Genomic_DNA"/>
</dbReference>
<feature type="binding site" evidence="18">
    <location>
        <position position="77"/>
    </location>
    <ligand>
        <name>a divalent metal cation</name>
        <dbReference type="ChEBI" id="CHEBI:60240"/>
    </ligand>
</feature>
<comment type="caution">
    <text evidence="20">The sequence shown here is derived from an EMBL/GenBank/DDBJ whole genome shotgun (WGS) entry which is preliminary data.</text>
</comment>
<keyword evidence="11" id="KW-0443">Lipid metabolism</keyword>
<evidence type="ECO:0000256" key="18">
    <source>
        <dbReference type="PIRSR" id="PIRSR600829-4"/>
    </source>
</evidence>
<keyword evidence="9 17" id="KW-0067">ATP-binding</keyword>
<evidence type="ECO:0000256" key="8">
    <source>
        <dbReference type="ARBA" id="ARBA00022777"/>
    </source>
</evidence>
<dbReference type="RefSeq" id="WP_148370152.1">
    <property type="nucleotide sequence ID" value="NZ_VSKM01000009.1"/>
</dbReference>
<dbReference type="Proteomes" id="UP000323324">
    <property type="component" value="Unassembled WGS sequence"/>
</dbReference>
<gene>
    <name evidence="20" type="ORF">ES676_09820</name>
</gene>
<dbReference type="CDD" id="cd14265">
    <property type="entry name" value="UDPK_IM_like"/>
    <property type="match status" value="1"/>
</dbReference>
<dbReference type="Gene3D" id="1.10.287.3610">
    <property type="match status" value="1"/>
</dbReference>
<feature type="binding site" evidence="17">
    <location>
        <position position="29"/>
    </location>
    <ligand>
        <name>ATP</name>
        <dbReference type="ChEBI" id="CHEBI:30616"/>
    </ligand>
</feature>
<evidence type="ECO:0000256" key="5">
    <source>
        <dbReference type="ARBA" id="ARBA00022679"/>
    </source>
</evidence>
<protein>
    <submittedName>
        <fullName evidence="20">Diacylglycerol kinase family protein</fullName>
    </submittedName>
</protein>
<feature type="binding site" evidence="17">
    <location>
        <begin position="95"/>
        <end position="96"/>
    </location>
    <ligand>
        <name>ATP</name>
        <dbReference type="ChEBI" id="CHEBI:30616"/>
    </ligand>
</feature>
<keyword evidence="18" id="KW-0460">Magnesium</keyword>
<evidence type="ECO:0000256" key="15">
    <source>
        <dbReference type="PIRSR" id="PIRSR600829-1"/>
    </source>
</evidence>
<evidence type="ECO:0000313" key="21">
    <source>
        <dbReference type="Proteomes" id="UP000323324"/>
    </source>
</evidence>
<keyword evidence="4" id="KW-0444">Lipid biosynthesis</keyword>
<dbReference type="InterPro" id="IPR033717">
    <property type="entry name" value="UDPK"/>
</dbReference>
<evidence type="ECO:0000256" key="12">
    <source>
        <dbReference type="ARBA" id="ARBA00023136"/>
    </source>
</evidence>
<keyword evidence="7 17" id="KW-0547">Nucleotide-binding</keyword>
<keyword evidence="18" id="KW-0479">Metal-binding</keyword>
<keyword evidence="3" id="KW-1003">Cell membrane</keyword>
<feature type="binding site" evidence="17">
    <location>
        <position position="77"/>
    </location>
    <ligand>
        <name>ATP</name>
        <dbReference type="ChEBI" id="CHEBI:30616"/>
    </ligand>
</feature>
<dbReference type="InterPro" id="IPR036945">
    <property type="entry name" value="DAGK_sf"/>
</dbReference>
<evidence type="ECO:0000256" key="6">
    <source>
        <dbReference type="ARBA" id="ARBA00022692"/>
    </source>
</evidence>
<dbReference type="GO" id="GO:0008654">
    <property type="term" value="P:phospholipid biosynthetic process"/>
    <property type="evidence" value="ECO:0007669"/>
    <property type="project" value="UniProtKB-KW"/>
</dbReference>
<feature type="binding site" evidence="16">
    <location>
        <position position="70"/>
    </location>
    <ligand>
        <name>substrate</name>
    </ligand>
</feature>
<evidence type="ECO:0000256" key="3">
    <source>
        <dbReference type="ARBA" id="ARBA00022475"/>
    </source>
</evidence>
<keyword evidence="21" id="KW-1185">Reference proteome</keyword>
<dbReference type="GO" id="GO:0005524">
    <property type="term" value="F:ATP binding"/>
    <property type="evidence" value="ECO:0007669"/>
    <property type="project" value="UniProtKB-KW"/>
</dbReference>